<dbReference type="GeneID" id="43509033"/>
<gene>
    <name evidence="1" type="ORF">TBCH5v1_2338</name>
</gene>
<dbReference type="PATRIC" id="fig|55802.8.peg.2318"/>
<proteinExistence type="predicted"/>
<sequence length="48" mass="5768">MRVVDERDLFRLGREEALKVLEEVDYVMIPGAWFVPAEVYRERLRDEA</sequence>
<evidence type="ECO:0000313" key="1">
    <source>
        <dbReference type="EMBL" id="ALM76233.1"/>
    </source>
</evidence>
<dbReference type="Proteomes" id="UP000066042">
    <property type="component" value="Chromosome"/>
</dbReference>
<dbReference type="AlphaFoldDB" id="A0A0S1XEK1"/>
<reference evidence="1 2" key="1">
    <citation type="journal article" date="2016" name="Genome Announc.">
        <title>Complete genome sequence of the hyperthermophilic and piezophilic archaeon Thermococcus barophilus Ch5, capable of growth at the expense of hydrogenogenesis from carbon monoxide and formate.</title>
        <authorList>
            <person name="Oger P."/>
            <person name="Sokolova T.G."/>
            <person name="Kozhevnikova D.A."/>
            <person name="Taranov E.A."/>
            <person name="Vannier P."/>
            <person name="Lee H.S."/>
            <person name="Kwon K.K."/>
            <person name="Kang S.G."/>
            <person name="Lee J.H."/>
            <person name="Bonch-Osmolovskaya E.A."/>
            <person name="Lebedinsky A.V."/>
        </authorList>
    </citation>
    <scope>NUCLEOTIDE SEQUENCE [LARGE SCALE GENOMIC DNA]</scope>
    <source>
        <strain evidence="2">Ch5</strain>
    </source>
</reference>
<name>A0A0S1XEK1_THEBA</name>
<evidence type="ECO:0000313" key="2">
    <source>
        <dbReference type="Proteomes" id="UP000066042"/>
    </source>
</evidence>
<protein>
    <submittedName>
        <fullName evidence="1">Uncharacterized protein</fullName>
    </submittedName>
</protein>
<dbReference type="RefSeq" id="WP_158508414.1">
    <property type="nucleotide sequence ID" value="NZ_CP013050.1"/>
</dbReference>
<dbReference type="EMBL" id="CP013050">
    <property type="protein sequence ID" value="ALM76233.1"/>
    <property type="molecule type" value="Genomic_DNA"/>
</dbReference>
<organism evidence="1 2">
    <name type="scientific">Thermococcus barophilus</name>
    <dbReference type="NCBI Taxonomy" id="55802"/>
    <lineage>
        <taxon>Archaea</taxon>
        <taxon>Methanobacteriati</taxon>
        <taxon>Methanobacteriota</taxon>
        <taxon>Thermococci</taxon>
        <taxon>Thermococcales</taxon>
        <taxon>Thermococcaceae</taxon>
        <taxon>Thermococcus</taxon>
    </lineage>
</organism>
<accession>A0A0S1XEK1</accession>